<dbReference type="NCBIfam" id="TIGR01179">
    <property type="entry name" value="galE"/>
    <property type="match status" value="1"/>
</dbReference>
<evidence type="ECO:0000256" key="2">
    <source>
        <dbReference type="ARBA" id="ARBA00001911"/>
    </source>
</evidence>
<dbReference type="Pfam" id="PF01370">
    <property type="entry name" value="Epimerase"/>
    <property type="match status" value="1"/>
</dbReference>
<comment type="cofactor">
    <cofactor evidence="2 10">
        <name>NAD(+)</name>
        <dbReference type="ChEBI" id="CHEBI:57540"/>
    </cofactor>
</comment>
<evidence type="ECO:0000256" key="10">
    <source>
        <dbReference type="RuleBase" id="RU366046"/>
    </source>
</evidence>
<comment type="caution">
    <text evidence="12">The sequence shown here is derived from an EMBL/GenBank/DDBJ whole genome shotgun (WGS) entry which is preliminary data.</text>
</comment>
<evidence type="ECO:0000256" key="8">
    <source>
        <dbReference type="ARBA" id="ARBA00023235"/>
    </source>
</evidence>
<reference evidence="12 13" key="1">
    <citation type="submission" date="2020-04" db="EMBL/GenBank/DDBJ databases">
        <title>Description of novel Gluconacetobacter.</title>
        <authorList>
            <person name="Sombolestani A."/>
        </authorList>
    </citation>
    <scope>NUCLEOTIDE SEQUENCE [LARGE SCALE GENOMIC DNA]</scope>
    <source>
        <strain evidence="12 13">LMG 22058</strain>
    </source>
</reference>
<dbReference type="InterPro" id="IPR036291">
    <property type="entry name" value="NAD(P)-bd_dom_sf"/>
</dbReference>
<evidence type="ECO:0000313" key="13">
    <source>
        <dbReference type="Proteomes" id="UP000530320"/>
    </source>
</evidence>
<dbReference type="GO" id="GO:0033499">
    <property type="term" value="P:galactose catabolic process via UDP-galactose, Leloir pathway"/>
    <property type="evidence" value="ECO:0007669"/>
    <property type="project" value="TreeGrafter"/>
</dbReference>
<comment type="pathway">
    <text evidence="3 10">Carbohydrate metabolism; galactose metabolism.</text>
</comment>
<evidence type="ECO:0000256" key="9">
    <source>
        <dbReference type="ARBA" id="ARBA00023277"/>
    </source>
</evidence>
<evidence type="ECO:0000313" key="12">
    <source>
        <dbReference type="EMBL" id="MBB2197985.1"/>
    </source>
</evidence>
<sequence>MTERSRFLVTGGAGYVGSHVVAALRDAGHDVLVFDNLRTGHREAVPDGVTFVEGDLADRALVDTILASGPWAGVLHFAALSLVGESMQHPLRYMEANAGLGFTLIDACIRHGVKRFVFSSTAALFGQTEDALITEATPIVPGSPYGESKHMVERALLWADRIHGLRSACLRYFNAAGADPDGRLGEDHRPETHLIPLVIDAALGRREALHLFGDDYPTPDGTCIRDYIHVTDLAHAHLAALDAIHDRSVVYNVGTGRGHSNMEVIRSVERVTGRVVPWHLAPRRPGDPARLVAGADRLRRETGWAPRFVELDEIVATAYRWRLEHPQGYGPVQGG</sequence>
<dbReference type="PANTHER" id="PTHR43725:SF53">
    <property type="entry name" value="UDP-ARABINOSE 4-EPIMERASE 1"/>
    <property type="match status" value="1"/>
</dbReference>
<dbReference type="CDD" id="cd05247">
    <property type="entry name" value="UDP_G4E_1_SDR_e"/>
    <property type="match status" value="1"/>
</dbReference>
<comment type="similarity">
    <text evidence="4 10">Belongs to the NAD(P)-dependent epimerase/dehydratase family.</text>
</comment>
<comment type="catalytic activity">
    <reaction evidence="1 10">
        <text>UDP-alpha-D-glucose = UDP-alpha-D-galactose</text>
        <dbReference type="Rhea" id="RHEA:22168"/>
        <dbReference type="ChEBI" id="CHEBI:58885"/>
        <dbReference type="ChEBI" id="CHEBI:66914"/>
        <dbReference type="EC" id="5.1.3.2"/>
    </reaction>
</comment>
<dbReference type="Gene3D" id="3.40.50.720">
    <property type="entry name" value="NAD(P)-binding Rossmann-like Domain"/>
    <property type="match status" value="1"/>
</dbReference>
<evidence type="ECO:0000256" key="1">
    <source>
        <dbReference type="ARBA" id="ARBA00000083"/>
    </source>
</evidence>
<accession>A0A7W4K0D6</accession>
<evidence type="ECO:0000256" key="6">
    <source>
        <dbReference type="ARBA" id="ARBA00018569"/>
    </source>
</evidence>
<dbReference type="SUPFAM" id="SSF51735">
    <property type="entry name" value="NAD(P)-binding Rossmann-fold domains"/>
    <property type="match status" value="1"/>
</dbReference>
<organism evidence="12 13">
    <name type="scientific">Gluconacetobacter dulcium</name>
    <dbReference type="NCBI Taxonomy" id="2729096"/>
    <lineage>
        <taxon>Bacteria</taxon>
        <taxon>Pseudomonadati</taxon>
        <taxon>Pseudomonadota</taxon>
        <taxon>Alphaproteobacteria</taxon>
        <taxon>Acetobacterales</taxon>
        <taxon>Acetobacteraceae</taxon>
        <taxon>Gluconacetobacter</taxon>
    </lineage>
</organism>
<keyword evidence="7 10" id="KW-0520">NAD</keyword>
<dbReference type="GO" id="GO:0003978">
    <property type="term" value="F:UDP-glucose 4-epimerase activity"/>
    <property type="evidence" value="ECO:0007669"/>
    <property type="project" value="UniProtKB-UniRule"/>
</dbReference>
<keyword evidence="8 10" id="KW-0413">Isomerase</keyword>
<keyword evidence="9 10" id="KW-0119">Carbohydrate metabolism</keyword>
<dbReference type="Gene3D" id="3.90.25.10">
    <property type="entry name" value="UDP-galactose 4-epimerase, domain 1"/>
    <property type="match status" value="1"/>
</dbReference>
<gene>
    <name evidence="12" type="primary">galE</name>
    <name evidence="12" type="ORF">HLH44_11065</name>
</gene>
<evidence type="ECO:0000256" key="5">
    <source>
        <dbReference type="ARBA" id="ARBA00013189"/>
    </source>
</evidence>
<protein>
    <recommendedName>
        <fullName evidence="6 10">UDP-glucose 4-epimerase</fullName>
        <ecNumber evidence="5 10">5.1.3.2</ecNumber>
    </recommendedName>
</protein>
<evidence type="ECO:0000256" key="3">
    <source>
        <dbReference type="ARBA" id="ARBA00004947"/>
    </source>
</evidence>
<dbReference type="InterPro" id="IPR005886">
    <property type="entry name" value="UDP_G4E"/>
</dbReference>
<evidence type="ECO:0000256" key="7">
    <source>
        <dbReference type="ARBA" id="ARBA00023027"/>
    </source>
</evidence>
<dbReference type="EC" id="5.1.3.2" evidence="5 10"/>
<comment type="subunit">
    <text evidence="10">Homodimer.</text>
</comment>
<name>A0A7W4K0D6_9PROT</name>
<feature type="domain" description="NAD-dependent epimerase/dehydratase" evidence="11">
    <location>
        <begin position="8"/>
        <end position="254"/>
    </location>
</feature>
<dbReference type="InterPro" id="IPR001509">
    <property type="entry name" value="Epimerase_deHydtase"/>
</dbReference>
<proteinExistence type="inferred from homology"/>
<dbReference type="RefSeq" id="WP_183009283.1">
    <property type="nucleotide sequence ID" value="NZ_JABEQP010000006.1"/>
</dbReference>
<evidence type="ECO:0000256" key="4">
    <source>
        <dbReference type="ARBA" id="ARBA00007637"/>
    </source>
</evidence>
<dbReference type="UniPathway" id="UPA00214"/>
<dbReference type="Proteomes" id="UP000530320">
    <property type="component" value="Unassembled WGS sequence"/>
</dbReference>
<evidence type="ECO:0000259" key="11">
    <source>
        <dbReference type="Pfam" id="PF01370"/>
    </source>
</evidence>
<dbReference type="AlphaFoldDB" id="A0A7W4K0D6"/>
<dbReference type="PANTHER" id="PTHR43725">
    <property type="entry name" value="UDP-GLUCOSE 4-EPIMERASE"/>
    <property type="match status" value="1"/>
</dbReference>
<dbReference type="EMBL" id="JABEQP010000006">
    <property type="protein sequence ID" value="MBB2197985.1"/>
    <property type="molecule type" value="Genomic_DNA"/>
</dbReference>